<reference evidence="1 2" key="1">
    <citation type="journal article" date="2019" name="Commun. Biol.">
        <title>The bagworm genome reveals a unique fibroin gene that provides high tensile strength.</title>
        <authorList>
            <person name="Kono N."/>
            <person name="Nakamura H."/>
            <person name="Ohtoshi R."/>
            <person name="Tomita M."/>
            <person name="Numata K."/>
            <person name="Arakawa K."/>
        </authorList>
    </citation>
    <scope>NUCLEOTIDE SEQUENCE [LARGE SCALE GENOMIC DNA]</scope>
</reference>
<name>A0A4C1WGU7_EUMVA</name>
<dbReference type="AlphaFoldDB" id="A0A4C1WGU7"/>
<accession>A0A4C1WGU7</accession>
<evidence type="ECO:0000313" key="2">
    <source>
        <dbReference type="Proteomes" id="UP000299102"/>
    </source>
</evidence>
<proteinExistence type="predicted"/>
<comment type="caution">
    <text evidence="1">The sequence shown here is derived from an EMBL/GenBank/DDBJ whole genome shotgun (WGS) entry which is preliminary data.</text>
</comment>
<evidence type="ECO:0000313" key="1">
    <source>
        <dbReference type="EMBL" id="GBP49355.1"/>
    </source>
</evidence>
<gene>
    <name evidence="1" type="ORF">EVAR_27057_1</name>
</gene>
<sequence length="137" mass="14866">MEFFAIDITWTSIAAPLDWNSAASFKPNIVKCWSAALIFQELDGYAAPQTILQREGFEVQALILKYKDCGGLSHSNEYAKAGGAFQFWEWAAHPLELCAPIALAPRGRPGAITGAVIPGAKLIDKANPSICCGRREI</sequence>
<protein>
    <submittedName>
        <fullName evidence="1">Uncharacterized protein</fullName>
    </submittedName>
</protein>
<organism evidence="1 2">
    <name type="scientific">Eumeta variegata</name>
    <name type="common">Bagworm moth</name>
    <name type="synonym">Eumeta japonica</name>
    <dbReference type="NCBI Taxonomy" id="151549"/>
    <lineage>
        <taxon>Eukaryota</taxon>
        <taxon>Metazoa</taxon>
        <taxon>Ecdysozoa</taxon>
        <taxon>Arthropoda</taxon>
        <taxon>Hexapoda</taxon>
        <taxon>Insecta</taxon>
        <taxon>Pterygota</taxon>
        <taxon>Neoptera</taxon>
        <taxon>Endopterygota</taxon>
        <taxon>Lepidoptera</taxon>
        <taxon>Glossata</taxon>
        <taxon>Ditrysia</taxon>
        <taxon>Tineoidea</taxon>
        <taxon>Psychidae</taxon>
        <taxon>Oiketicinae</taxon>
        <taxon>Eumeta</taxon>
    </lineage>
</organism>
<keyword evidence="2" id="KW-1185">Reference proteome</keyword>
<dbReference type="Proteomes" id="UP000299102">
    <property type="component" value="Unassembled WGS sequence"/>
</dbReference>
<dbReference type="EMBL" id="BGZK01000542">
    <property type="protein sequence ID" value="GBP49355.1"/>
    <property type="molecule type" value="Genomic_DNA"/>
</dbReference>